<feature type="non-terminal residue" evidence="2">
    <location>
        <position position="1"/>
    </location>
</feature>
<name>A0A8J2K081_9HEXA</name>
<dbReference type="AlphaFoldDB" id="A0A8J2K081"/>
<proteinExistence type="predicted"/>
<sequence>MTYYQLPNKPGLSAFQLFLHTGQLPLNWHKFKGLRRARPQAPVLLACFVLFVVSYVSFVVIRVCDGQEQHVCTDNFLLQPPLGLPLTTEEVFQENSQLGQSDKKLLDYIRRRHIFPPSEHSSQIKVKKDASLESMAVAQFVSSVLNSQ</sequence>
<accession>A0A8J2K081</accession>
<keyword evidence="1" id="KW-0812">Transmembrane</keyword>
<organism evidence="2 3">
    <name type="scientific">Allacma fusca</name>
    <dbReference type="NCBI Taxonomy" id="39272"/>
    <lineage>
        <taxon>Eukaryota</taxon>
        <taxon>Metazoa</taxon>
        <taxon>Ecdysozoa</taxon>
        <taxon>Arthropoda</taxon>
        <taxon>Hexapoda</taxon>
        <taxon>Collembola</taxon>
        <taxon>Symphypleona</taxon>
        <taxon>Sminthuridae</taxon>
        <taxon>Allacma</taxon>
    </lineage>
</organism>
<dbReference type="EMBL" id="CAJVCH010046087">
    <property type="protein sequence ID" value="CAG7717458.1"/>
    <property type="molecule type" value="Genomic_DNA"/>
</dbReference>
<evidence type="ECO:0000256" key="1">
    <source>
        <dbReference type="SAM" id="Phobius"/>
    </source>
</evidence>
<dbReference type="Proteomes" id="UP000708208">
    <property type="component" value="Unassembled WGS sequence"/>
</dbReference>
<comment type="caution">
    <text evidence="2">The sequence shown here is derived from an EMBL/GenBank/DDBJ whole genome shotgun (WGS) entry which is preliminary data.</text>
</comment>
<protein>
    <submittedName>
        <fullName evidence="2">Uncharacterized protein</fullName>
    </submittedName>
</protein>
<evidence type="ECO:0000313" key="2">
    <source>
        <dbReference type="EMBL" id="CAG7717458.1"/>
    </source>
</evidence>
<evidence type="ECO:0000313" key="3">
    <source>
        <dbReference type="Proteomes" id="UP000708208"/>
    </source>
</evidence>
<feature type="transmembrane region" description="Helical" evidence="1">
    <location>
        <begin position="41"/>
        <end position="61"/>
    </location>
</feature>
<keyword evidence="1" id="KW-0472">Membrane</keyword>
<keyword evidence="3" id="KW-1185">Reference proteome</keyword>
<gene>
    <name evidence="2" type="ORF">AFUS01_LOCUS6916</name>
</gene>
<keyword evidence="1" id="KW-1133">Transmembrane helix</keyword>
<reference evidence="2" key="1">
    <citation type="submission" date="2021-06" db="EMBL/GenBank/DDBJ databases">
        <authorList>
            <person name="Hodson N. C."/>
            <person name="Mongue J. A."/>
            <person name="Jaron S. K."/>
        </authorList>
    </citation>
    <scope>NUCLEOTIDE SEQUENCE</scope>
</reference>